<reference evidence="9" key="1">
    <citation type="submission" date="2022-10" db="EMBL/GenBank/DDBJ databases">
        <title>Novel sulphate-reducing endosymbionts in the free-living metamonad Anaeramoeba.</title>
        <authorList>
            <person name="Jerlstrom-Hultqvist J."/>
            <person name="Cepicka I."/>
            <person name="Gallot-Lavallee L."/>
            <person name="Salas-Leiva D."/>
            <person name="Curtis B.A."/>
            <person name="Zahonova K."/>
            <person name="Pipaliya S."/>
            <person name="Dacks J."/>
            <person name="Roger A.J."/>
        </authorList>
    </citation>
    <scope>NUCLEOTIDE SEQUENCE</scope>
    <source>
        <strain evidence="9">BMAN</strain>
    </source>
</reference>
<comment type="caution">
    <text evidence="9">The sequence shown here is derived from an EMBL/GenBank/DDBJ whole genome shotgun (WGS) entry which is preliminary data.</text>
</comment>
<feature type="repeat" description="WD" evidence="8">
    <location>
        <begin position="274"/>
        <end position="304"/>
    </location>
</feature>
<dbReference type="AlphaFoldDB" id="A0A9Q0LKY2"/>
<dbReference type="OMA" id="VWFSHNG"/>
<accession>A0A9Q0LKY2</accession>
<protein>
    <recommendedName>
        <fullName evidence="7">Serine-threonine kinase receptor-associated protein</fullName>
    </recommendedName>
</protein>
<feature type="repeat" description="WD" evidence="8">
    <location>
        <begin position="6"/>
        <end position="47"/>
    </location>
</feature>
<keyword evidence="5" id="KW-0648">Protein biosynthesis</keyword>
<evidence type="ECO:0000256" key="5">
    <source>
        <dbReference type="ARBA" id="ARBA00022917"/>
    </source>
</evidence>
<keyword evidence="4" id="KW-0677">Repeat</keyword>
<dbReference type="PANTHER" id="PTHR19877:SF1">
    <property type="entry name" value="EUKARYOTIC TRANSLATION INITIATION FACTOR 3 SUBUNIT I"/>
    <property type="match status" value="1"/>
</dbReference>
<dbReference type="SMART" id="SM00320">
    <property type="entry name" value="WD40"/>
    <property type="match status" value="5"/>
</dbReference>
<sequence length="324" mass="36283">MKILSIKAAEKPISKLKFNKEGDLLFASSKDENVTVWHSDDGEQLGEYVGKGAVYSFDLSANCDRIVSGTGDSVCLLYDVQTGQHIQTYQFDSYVRSVHFSLGDHLFCAINALAMQKPQRIHVFDLRADTKPIMLFKPKSQLSLIRWGNLNKSILGFSDDGVLEVVDVANNQIIEDKKIHHLKIMDMSFSKDHTHFITASEDTTAKLFDTSSFNEIAKYKTDRRIVSAAISPTQEIVAMGGGQHQMNVTTTISTSGKFENLIYHKIYQEEICNYKCHFGTLNHLTFSPDGRSIASGGFDGYIKVALFDEEMDKILKSADVDPLF</sequence>
<comment type="similarity">
    <text evidence="6">Belongs to the WD repeat STRAP family.</text>
</comment>
<evidence type="ECO:0000256" key="8">
    <source>
        <dbReference type="PROSITE-ProRule" id="PRU00221"/>
    </source>
</evidence>
<organism evidence="9 10">
    <name type="scientific">Anaeramoeba ignava</name>
    <name type="common">Anaerobic marine amoeba</name>
    <dbReference type="NCBI Taxonomy" id="1746090"/>
    <lineage>
        <taxon>Eukaryota</taxon>
        <taxon>Metamonada</taxon>
        <taxon>Anaeramoebidae</taxon>
        <taxon>Anaeramoeba</taxon>
    </lineage>
</organism>
<evidence type="ECO:0000256" key="6">
    <source>
        <dbReference type="ARBA" id="ARBA00038394"/>
    </source>
</evidence>
<gene>
    <name evidence="9" type="ORF">M0811_00913</name>
</gene>
<dbReference type="PANTHER" id="PTHR19877">
    <property type="entry name" value="EUKARYOTIC TRANSLATION INITIATION FACTOR 3 SUBUNIT I"/>
    <property type="match status" value="1"/>
</dbReference>
<dbReference type="Pfam" id="PF24805">
    <property type="entry name" value="EIF3I"/>
    <property type="match status" value="1"/>
</dbReference>
<dbReference type="InterPro" id="IPR015943">
    <property type="entry name" value="WD40/YVTN_repeat-like_dom_sf"/>
</dbReference>
<evidence type="ECO:0000256" key="1">
    <source>
        <dbReference type="ARBA" id="ARBA00022490"/>
    </source>
</evidence>
<evidence type="ECO:0000256" key="2">
    <source>
        <dbReference type="ARBA" id="ARBA00022540"/>
    </source>
</evidence>
<dbReference type="InterPro" id="IPR027525">
    <property type="entry name" value="eIF3i"/>
</dbReference>
<keyword evidence="3 8" id="KW-0853">WD repeat</keyword>
<keyword evidence="10" id="KW-1185">Reference proteome</keyword>
<dbReference type="GO" id="GO:0002183">
    <property type="term" value="P:cytoplasmic translational initiation"/>
    <property type="evidence" value="ECO:0007669"/>
    <property type="project" value="TreeGrafter"/>
</dbReference>
<dbReference type="Proteomes" id="UP001149090">
    <property type="component" value="Unassembled WGS sequence"/>
</dbReference>
<proteinExistence type="inferred from homology"/>
<evidence type="ECO:0000256" key="4">
    <source>
        <dbReference type="ARBA" id="ARBA00022737"/>
    </source>
</evidence>
<dbReference type="GO" id="GO:0003723">
    <property type="term" value="F:RNA binding"/>
    <property type="evidence" value="ECO:0007669"/>
    <property type="project" value="TreeGrafter"/>
</dbReference>
<dbReference type="GO" id="GO:0071541">
    <property type="term" value="C:eukaryotic translation initiation factor 3 complex, eIF3m"/>
    <property type="evidence" value="ECO:0007669"/>
    <property type="project" value="TreeGrafter"/>
</dbReference>
<dbReference type="InterPro" id="IPR036322">
    <property type="entry name" value="WD40_repeat_dom_sf"/>
</dbReference>
<dbReference type="GO" id="GO:0003743">
    <property type="term" value="F:translation initiation factor activity"/>
    <property type="evidence" value="ECO:0007669"/>
    <property type="project" value="UniProtKB-KW"/>
</dbReference>
<dbReference type="InterPro" id="IPR001680">
    <property type="entry name" value="WD40_rpt"/>
</dbReference>
<evidence type="ECO:0000256" key="7">
    <source>
        <dbReference type="ARBA" id="ARBA00040390"/>
    </source>
</evidence>
<dbReference type="OrthoDB" id="24966at2759"/>
<keyword evidence="1" id="KW-0963">Cytoplasm</keyword>
<evidence type="ECO:0000256" key="3">
    <source>
        <dbReference type="ARBA" id="ARBA00022574"/>
    </source>
</evidence>
<dbReference type="SUPFAM" id="SSF50978">
    <property type="entry name" value="WD40 repeat-like"/>
    <property type="match status" value="1"/>
</dbReference>
<dbReference type="Gene3D" id="2.130.10.10">
    <property type="entry name" value="YVTN repeat-like/Quinoprotein amine dehydrogenase"/>
    <property type="match status" value="1"/>
</dbReference>
<name>A0A9Q0LKY2_ANAIG</name>
<dbReference type="PROSITE" id="PS50082">
    <property type="entry name" value="WD_REPEATS_2"/>
    <property type="match status" value="2"/>
</dbReference>
<evidence type="ECO:0000313" key="9">
    <source>
        <dbReference type="EMBL" id="KAJ5074284.1"/>
    </source>
</evidence>
<evidence type="ECO:0000313" key="10">
    <source>
        <dbReference type="Proteomes" id="UP001149090"/>
    </source>
</evidence>
<keyword evidence="2 9" id="KW-0396">Initiation factor</keyword>
<dbReference type="EMBL" id="JAPDFW010000070">
    <property type="protein sequence ID" value="KAJ5074284.1"/>
    <property type="molecule type" value="Genomic_DNA"/>
</dbReference>